<keyword evidence="11" id="KW-1185">Reference proteome</keyword>
<evidence type="ECO:0000256" key="2">
    <source>
        <dbReference type="ARBA" id="ARBA00022670"/>
    </source>
</evidence>
<feature type="signal peptide" evidence="8">
    <location>
        <begin position="1"/>
        <end position="31"/>
    </location>
</feature>
<feature type="active site" description="Charge relay system" evidence="5">
    <location>
        <position position="102"/>
    </location>
</feature>
<dbReference type="EMBL" id="BONO01000010">
    <property type="protein sequence ID" value="GIG36314.1"/>
    <property type="molecule type" value="Genomic_DNA"/>
</dbReference>
<dbReference type="SUPFAM" id="SSF52743">
    <property type="entry name" value="Subtilisin-like"/>
    <property type="match status" value="1"/>
</dbReference>
<dbReference type="RefSeq" id="WP_203668336.1">
    <property type="nucleotide sequence ID" value="NZ_BONO01000010.1"/>
</dbReference>
<evidence type="ECO:0000256" key="8">
    <source>
        <dbReference type="SAM" id="SignalP"/>
    </source>
</evidence>
<proteinExistence type="inferred from homology"/>
<keyword evidence="2 5" id="KW-0645">Protease</keyword>
<evidence type="ECO:0000256" key="1">
    <source>
        <dbReference type="ARBA" id="ARBA00011073"/>
    </source>
</evidence>
<dbReference type="Proteomes" id="UP000642125">
    <property type="component" value="Unassembled WGS sequence"/>
</dbReference>
<feature type="domain" description="Peptidase S8/S53" evidence="9">
    <location>
        <begin position="57"/>
        <end position="306"/>
    </location>
</feature>
<evidence type="ECO:0000256" key="3">
    <source>
        <dbReference type="ARBA" id="ARBA00022801"/>
    </source>
</evidence>
<keyword evidence="7" id="KW-0812">Transmembrane</keyword>
<keyword evidence="4 5" id="KW-0720">Serine protease</keyword>
<keyword evidence="7" id="KW-0472">Membrane</keyword>
<organism evidence="10 11">
    <name type="scientific">Cellulomonas pakistanensis</name>
    <dbReference type="NCBI Taxonomy" id="992287"/>
    <lineage>
        <taxon>Bacteria</taxon>
        <taxon>Bacillati</taxon>
        <taxon>Actinomycetota</taxon>
        <taxon>Actinomycetes</taxon>
        <taxon>Micrococcales</taxon>
        <taxon>Cellulomonadaceae</taxon>
        <taxon>Cellulomonas</taxon>
    </lineage>
</organism>
<dbReference type="Pfam" id="PF00082">
    <property type="entry name" value="Peptidase_S8"/>
    <property type="match status" value="1"/>
</dbReference>
<evidence type="ECO:0000259" key="9">
    <source>
        <dbReference type="Pfam" id="PF00082"/>
    </source>
</evidence>
<dbReference type="InterPro" id="IPR036852">
    <property type="entry name" value="Peptidase_S8/S53_dom_sf"/>
</dbReference>
<dbReference type="InterPro" id="IPR050131">
    <property type="entry name" value="Peptidase_S8_subtilisin-like"/>
</dbReference>
<sequence>MNRLRLLARRQVAAALALVPLAVLAPAQAGAASDASDGGLWYYTRAGLAEQHQRSTGEGIKIAVLDAELIPGSPDLAGTDVTASGPGYCAAAHARDGVPSAHGVHMAALIAGTGAGVNGEPGTLGVAPGAEVEVFGVGKQDSNDDCAVPELSRAFQDAATSGADILNVSGAYDLTGEDMLVALRAGVIVVGAGGNNGVVEGLPARFNGAVTVGTLAPDLSLAEGSPTVGAVDVVAPGAQIRTIDPGLQRYVSTTGSSNATAFTSAALALAWSRYPDATANQILQSLIRNTGGTEHEPVIEHEAWGYGTVNIRQMLDSDPRSYPDVNPFIEESETALPSISDVREALGEPDPSPTPTPTSQEARETAAPEARTQAEESSSTLPVVLGAAGVVVAVVVALLLLLRRRRGAPHPTGTDDTTSRGHDG</sequence>
<dbReference type="GO" id="GO:0006508">
    <property type="term" value="P:proteolysis"/>
    <property type="evidence" value="ECO:0007669"/>
    <property type="project" value="UniProtKB-KW"/>
</dbReference>
<feature type="active site" description="Charge relay system" evidence="5">
    <location>
        <position position="257"/>
    </location>
</feature>
<dbReference type="AlphaFoldDB" id="A0A919P8H0"/>
<dbReference type="PRINTS" id="PR00723">
    <property type="entry name" value="SUBTILISIN"/>
</dbReference>
<evidence type="ECO:0000256" key="6">
    <source>
        <dbReference type="SAM" id="MobiDB-lite"/>
    </source>
</evidence>
<keyword evidence="8" id="KW-0732">Signal</keyword>
<keyword evidence="7" id="KW-1133">Transmembrane helix</keyword>
<dbReference type="PANTHER" id="PTHR43806:SF11">
    <property type="entry name" value="CEREVISIN-RELATED"/>
    <property type="match status" value="1"/>
</dbReference>
<dbReference type="InterPro" id="IPR000209">
    <property type="entry name" value="Peptidase_S8/S53_dom"/>
</dbReference>
<comment type="caution">
    <text evidence="10">The sequence shown here is derived from an EMBL/GenBank/DDBJ whole genome shotgun (WGS) entry which is preliminary data.</text>
</comment>
<evidence type="ECO:0000256" key="4">
    <source>
        <dbReference type="ARBA" id="ARBA00022825"/>
    </source>
</evidence>
<accession>A0A919P8H0</accession>
<protein>
    <submittedName>
        <fullName evidence="10">Type VII secretion-associated serine protease</fullName>
    </submittedName>
</protein>
<dbReference type="PANTHER" id="PTHR43806">
    <property type="entry name" value="PEPTIDASE S8"/>
    <property type="match status" value="1"/>
</dbReference>
<feature type="region of interest" description="Disordered" evidence="6">
    <location>
        <begin position="343"/>
        <end position="378"/>
    </location>
</feature>
<feature type="chain" id="PRO_5036827339" evidence="8">
    <location>
        <begin position="32"/>
        <end position="424"/>
    </location>
</feature>
<dbReference type="PROSITE" id="PS51892">
    <property type="entry name" value="SUBTILASE"/>
    <property type="match status" value="1"/>
</dbReference>
<comment type="similarity">
    <text evidence="1 5">Belongs to the peptidase S8 family.</text>
</comment>
<dbReference type="InterPro" id="IPR015500">
    <property type="entry name" value="Peptidase_S8_subtilisin-rel"/>
</dbReference>
<feature type="active site" description="Charge relay system" evidence="5">
    <location>
        <position position="66"/>
    </location>
</feature>
<dbReference type="GO" id="GO:0004252">
    <property type="term" value="F:serine-type endopeptidase activity"/>
    <property type="evidence" value="ECO:0007669"/>
    <property type="project" value="UniProtKB-UniRule"/>
</dbReference>
<evidence type="ECO:0000313" key="10">
    <source>
        <dbReference type="EMBL" id="GIG36314.1"/>
    </source>
</evidence>
<keyword evidence="3 5" id="KW-0378">Hydrolase</keyword>
<reference evidence="10" key="1">
    <citation type="submission" date="2021-01" db="EMBL/GenBank/DDBJ databases">
        <title>Whole genome shotgun sequence of Cellulomonas pakistanensis NBRC 110800.</title>
        <authorList>
            <person name="Komaki H."/>
            <person name="Tamura T."/>
        </authorList>
    </citation>
    <scope>NUCLEOTIDE SEQUENCE</scope>
    <source>
        <strain evidence="10">NBRC 110800</strain>
    </source>
</reference>
<feature type="transmembrane region" description="Helical" evidence="7">
    <location>
        <begin position="381"/>
        <end position="402"/>
    </location>
</feature>
<evidence type="ECO:0000256" key="5">
    <source>
        <dbReference type="PROSITE-ProRule" id="PRU01240"/>
    </source>
</evidence>
<evidence type="ECO:0000313" key="11">
    <source>
        <dbReference type="Proteomes" id="UP000642125"/>
    </source>
</evidence>
<gene>
    <name evidence="10" type="ORF">Cpa01nite_16950</name>
</gene>
<name>A0A919P8H0_9CELL</name>
<dbReference type="Gene3D" id="3.40.50.200">
    <property type="entry name" value="Peptidase S8/S53 domain"/>
    <property type="match status" value="1"/>
</dbReference>
<evidence type="ECO:0000256" key="7">
    <source>
        <dbReference type="SAM" id="Phobius"/>
    </source>
</evidence>